<sequence>MACHFIMQSDVTRIIDVDDEYSLNAAGFPVQVQPTSGHRYDLIPHLHPAF</sequence>
<dbReference type="AlphaFoldDB" id="A0A310SPA2"/>
<evidence type="ECO:0000313" key="1">
    <source>
        <dbReference type="EMBL" id="OAD57162.1"/>
    </source>
</evidence>
<accession>A0A310SPA2</accession>
<gene>
    <name evidence="1" type="ORF">WN48_02712</name>
</gene>
<protein>
    <submittedName>
        <fullName evidence="1">Uncharacterized protein</fullName>
    </submittedName>
</protein>
<evidence type="ECO:0000313" key="2">
    <source>
        <dbReference type="Proteomes" id="UP000250275"/>
    </source>
</evidence>
<organism evidence="1 2">
    <name type="scientific">Eufriesea mexicana</name>
    <dbReference type="NCBI Taxonomy" id="516756"/>
    <lineage>
        <taxon>Eukaryota</taxon>
        <taxon>Metazoa</taxon>
        <taxon>Ecdysozoa</taxon>
        <taxon>Arthropoda</taxon>
        <taxon>Hexapoda</taxon>
        <taxon>Insecta</taxon>
        <taxon>Pterygota</taxon>
        <taxon>Neoptera</taxon>
        <taxon>Endopterygota</taxon>
        <taxon>Hymenoptera</taxon>
        <taxon>Apocrita</taxon>
        <taxon>Aculeata</taxon>
        <taxon>Apoidea</taxon>
        <taxon>Anthophila</taxon>
        <taxon>Apidae</taxon>
        <taxon>Eufriesea</taxon>
    </lineage>
</organism>
<proteinExistence type="predicted"/>
<reference evidence="1 2" key="1">
    <citation type="submission" date="2015-07" db="EMBL/GenBank/DDBJ databases">
        <title>The genome of Eufriesea mexicana.</title>
        <authorList>
            <person name="Pan H."/>
            <person name="Kapheim K."/>
        </authorList>
    </citation>
    <scope>NUCLEOTIDE SEQUENCE [LARGE SCALE GENOMIC DNA]</scope>
    <source>
        <strain evidence="1">0111107269</strain>
        <tissue evidence="1">Whole body</tissue>
    </source>
</reference>
<dbReference type="EMBL" id="KQ761729">
    <property type="protein sequence ID" value="OAD57162.1"/>
    <property type="molecule type" value="Genomic_DNA"/>
</dbReference>
<dbReference type="Proteomes" id="UP000250275">
    <property type="component" value="Unassembled WGS sequence"/>
</dbReference>
<name>A0A310SPA2_9HYME</name>
<keyword evidence="2" id="KW-1185">Reference proteome</keyword>